<protein>
    <submittedName>
        <fullName evidence="2">Uncharacterized protein</fullName>
    </submittedName>
</protein>
<reference evidence="2" key="1">
    <citation type="submission" date="2023-09" db="EMBL/GenBank/DDBJ databases">
        <title>Marinobacter sediminicola sp. nov. and Marinobacter maritimum sp. nov., isolated from marine sediment.</title>
        <authorList>
            <person name="An J."/>
        </authorList>
    </citation>
    <scope>NUCLEOTIDE SEQUENCE</scope>
    <source>
        <strain evidence="2">F60267</strain>
    </source>
</reference>
<accession>A0ABU2HIB2</accession>
<feature type="transmembrane region" description="Helical" evidence="1">
    <location>
        <begin position="6"/>
        <end position="24"/>
    </location>
</feature>
<dbReference type="Proteomes" id="UP001267407">
    <property type="component" value="Unassembled WGS sequence"/>
</dbReference>
<keyword evidence="1" id="KW-0472">Membrane</keyword>
<keyword evidence="1" id="KW-1133">Transmembrane helix</keyword>
<evidence type="ECO:0000256" key="1">
    <source>
        <dbReference type="SAM" id="Phobius"/>
    </source>
</evidence>
<proteinExistence type="predicted"/>
<keyword evidence="1" id="KW-0812">Transmembrane</keyword>
<gene>
    <name evidence="2" type="ORF">RKA07_11935</name>
</gene>
<sequence>MSPVFLKIAGLLAIGMAVFGLLTGKVPAGTRGFKTNYYHRNENPFLFYGFIVIYLVIGMAVLVNSG</sequence>
<dbReference type="EMBL" id="JAVMBO010000017">
    <property type="protein sequence ID" value="MDS1310799.1"/>
    <property type="molecule type" value="Genomic_DNA"/>
</dbReference>
<evidence type="ECO:0000313" key="2">
    <source>
        <dbReference type="EMBL" id="MDS1310799.1"/>
    </source>
</evidence>
<evidence type="ECO:0000313" key="3">
    <source>
        <dbReference type="Proteomes" id="UP001267407"/>
    </source>
</evidence>
<name>A0ABU2HIB2_9GAMM</name>
<dbReference type="RefSeq" id="WP_200202448.1">
    <property type="nucleotide sequence ID" value="NZ_JAVMBO010000017.1"/>
</dbReference>
<organism evidence="2 3">
    <name type="scientific">Marinobacter xiaoshiensis</name>
    <dbReference type="NCBI Taxonomy" id="3073652"/>
    <lineage>
        <taxon>Bacteria</taxon>
        <taxon>Pseudomonadati</taxon>
        <taxon>Pseudomonadota</taxon>
        <taxon>Gammaproteobacteria</taxon>
        <taxon>Pseudomonadales</taxon>
        <taxon>Marinobacteraceae</taxon>
        <taxon>Marinobacter</taxon>
    </lineage>
</organism>
<comment type="caution">
    <text evidence="2">The sequence shown here is derived from an EMBL/GenBank/DDBJ whole genome shotgun (WGS) entry which is preliminary data.</text>
</comment>
<feature type="transmembrane region" description="Helical" evidence="1">
    <location>
        <begin position="45"/>
        <end position="63"/>
    </location>
</feature>
<keyword evidence="3" id="KW-1185">Reference proteome</keyword>